<comment type="caution">
    <text evidence="1">The sequence shown here is derived from an EMBL/GenBank/DDBJ whole genome shotgun (WGS) entry which is preliminary data.</text>
</comment>
<dbReference type="AlphaFoldDB" id="A0A9Q3C5U7"/>
<evidence type="ECO:0000313" key="1">
    <source>
        <dbReference type="EMBL" id="MBW0477697.1"/>
    </source>
</evidence>
<dbReference type="EMBL" id="AVOT02004898">
    <property type="protein sequence ID" value="MBW0477697.1"/>
    <property type="molecule type" value="Genomic_DNA"/>
</dbReference>
<dbReference type="Proteomes" id="UP000765509">
    <property type="component" value="Unassembled WGS sequence"/>
</dbReference>
<organism evidence="1 2">
    <name type="scientific">Austropuccinia psidii MF-1</name>
    <dbReference type="NCBI Taxonomy" id="1389203"/>
    <lineage>
        <taxon>Eukaryota</taxon>
        <taxon>Fungi</taxon>
        <taxon>Dikarya</taxon>
        <taxon>Basidiomycota</taxon>
        <taxon>Pucciniomycotina</taxon>
        <taxon>Pucciniomycetes</taxon>
        <taxon>Pucciniales</taxon>
        <taxon>Sphaerophragmiaceae</taxon>
        <taxon>Austropuccinia</taxon>
    </lineage>
</organism>
<reference evidence="1" key="1">
    <citation type="submission" date="2021-03" db="EMBL/GenBank/DDBJ databases">
        <title>Draft genome sequence of rust myrtle Austropuccinia psidii MF-1, a brazilian biotype.</title>
        <authorList>
            <person name="Quecine M.C."/>
            <person name="Pachon D.M.R."/>
            <person name="Bonatelli M.L."/>
            <person name="Correr F.H."/>
            <person name="Franceschini L.M."/>
            <person name="Leite T.F."/>
            <person name="Margarido G.R.A."/>
            <person name="Almeida C.A."/>
            <person name="Ferrarezi J.A."/>
            <person name="Labate C.A."/>
        </authorList>
    </citation>
    <scope>NUCLEOTIDE SEQUENCE</scope>
    <source>
        <strain evidence="1">MF-1</strain>
    </source>
</reference>
<keyword evidence="2" id="KW-1185">Reference proteome</keyword>
<gene>
    <name evidence="1" type="ORF">O181_017412</name>
</gene>
<name>A0A9Q3C5U7_9BASI</name>
<accession>A0A9Q3C5U7</accession>
<sequence length="146" mass="17502">MFQFAVQTQEKFDELHRSNLRLQELKTLQDETIKAIQESCDKLNKATEETKKRLNKTFEEQYHCKRDRDCLYQDINKLFNFCQNIKPQPQGHALDNLYQEDIKPDVLLYNKPRSSSKYQDRDNMTYSEMEALKQLTEASNWPNFLV</sequence>
<evidence type="ECO:0000313" key="2">
    <source>
        <dbReference type="Proteomes" id="UP000765509"/>
    </source>
</evidence>
<protein>
    <submittedName>
        <fullName evidence="1">Uncharacterized protein</fullName>
    </submittedName>
</protein>
<proteinExistence type="predicted"/>